<keyword evidence="8" id="KW-1185">Reference proteome</keyword>
<dbReference type="InterPro" id="IPR008952">
    <property type="entry name" value="Tetraspanin_EC2_sf"/>
</dbReference>
<dbReference type="PANTHER" id="PTHR19282">
    <property type="entry name" value="TETRASPANIN"/>
    <property type="match status" value="1"/>
</dbReference>
<evidence type="ECO:0000313" key="9">
    <source>
        <dbReference type="RefSeq" id="XP_044941632.1"/>
    </source>
</evidence>
<dbReference type="GeneID" id="101678744"/>
<protein>
    <submittedName>
        <fullName evidence="9">Tetraspanin-10</fullName>
    </submittedName>
</protein>
<dbReference type="GO" id="GO:0005886">
    <property type="term" value="C:plasma membrane"/>
    <property type="evidence" value="ECO:0007669"/>
    <property type="project" value="TreeGrafter"/>
</dbReference>
<dbReference type="Proteomes" id="UP000000715">
    <property type="component" value="Unplaced"/>
</dbReference>
<dbReference type="InterPro" id="IPR018499">
    <property type="entry name" value="Tetraspanin/Peripherin"/>
</dbReference>
<keyword evidence="4 7" id="KW-1133">Transmembrane helix</keyword>
<dbReference type="InterPro" id="IPR018503">
    <property type="entry name" value="Tetraspanin_CS"/>
</dbReference>
<comment type="subcellular location">
    <subcellularLocation>
        <location evidence="1">Membrane</location>
        <topology evidence="1">Multi-pass membrane protein</topology>
    </subcellularLocation>
</comment>
<feature type="compositionally biased region" description="Polar residues" evidence="6">
    <location>
        <begin position="33"/>
        <end position="48"/>
    </location>
</feature>
<feature type="transmembrane region" description="Helical" evidence="7">
    <location>
        <begin position="184"/>
        <end position="204"/>
    </location>
</feature>
<dbReference type="PROSITE" id="PS00421">
    <property type="entry name" value="TM4_1"/>
    <property type="match status" value="1"/>
</dbReference>
<evidence type="ECO:0000313" key="8">
    <source>
        <dbReference type="Proteomes" id="UP000000715"/>
    </source>
</evidence>
<dbReference type="CTD" id="83882"/>
<accession>A0A8U0SEV0</accession>
<comment type="similarity">
    <text evidence="2">Belongs to the tetraspanin (TM4SF) family.</text>
</comment>
<feature type="transmembrane region" description="Helical" evidence="7">
    <location>
        <begin position="148"/>
        <end position="172"/>
    </location>
</feature>
<feature type="transmembrane region" description="Helical" evidence="7">
    <location>
        <begin position="106"/>
        <end position="128"/>
    </location>
</feature>
<keyword evidence="3 7" id="KW-0812">Transmembrane</keyword>
<evidence type="ECO:0000256" key="7">
    <source>
        <dbReference type="SAM" id="Phobius"/>
    </source>
</evidence>
<evidence type="ECO:0000256" key="5">
    <source>
        <dbReference type="ARBA" id="ARBA00023136"/>
    </source>
</evidence>
<gene>
    <name evidence="9" type="primary">TSPAN10</name>
</gene>
<feature type="region of interest" description="Disordered" evidence="6">
    <location>
        <begin position="28"/>
        <end position="49"/>
    </location>
</feature>
<evidence type="ECO:0000256" key="3">
    <source>
        <dbReference type="ARBA" id="ARBA00022692"/>
    </source>
</evidence>
<reference evidence="9" key="1">
    <citation type="submission" date="2025-08" db="UniProtKB">
        <authorList>
            <consortium name="RefSeq"/>
        </authorList>
    </citation>
    <scope>IDENTIFICATION</scope>
    <source>
        <tissue evidence="9">Brain</tissue>
    </source>
</reference>
<dbReference type="Gene3D" id="1.10.1450.10">
    <property type="entry name" value="Tetraspanin"/>
    <property type="match status" value="1"/>
</dbReference>
<dbReference type="PANTHER" id="PTHR19282:SF550">
    <property type="entry name" value="TETRASPANIN-10"/>
    <property type="match status" value="1"/>
</dbReference>
<dbReference type="OrthoDB" id="8122038at2759"/>
<dbReference type="PRINTS" id="PR00259">
    <property type="entry name" value="TMFOUR"/>
</dbReference>
<dbReference type="RefSeq" id="XP_044941632.1">
    <property type="nucleotide sequence ID" value="XM_045085697.1"/>
</dbReference>
<dbReference type="Pfam" id="PF00335">
    <property type="entry name" value="Tetraspanin"/>
    <property type="match status" value="1"/>
</dbReference>
<evidence type="ECO:0000256" key="6">
    <source>
        <dbReference type="SAM" id="MobiDB-lite"/>
    </source>
</evidence>
<evidence type="ECO:0000256" key="4">
    <source>
        <dbReference type="ARBA" id="ARBA00022989"/>
    </source>
</evidence>
<evidence type="ECO:0000256" key="2">
    <source>
        <dbReference type="ARBA" id="ARBA00006840"/>
    </source>
</evidence>
<organism evidence="8 9">
    <name type="scientific">Mustela putorius furo</name>
    <name type="common">European domestic ferret</name>
    <name type="synonym">Mustela furo</name>
    <dbReference type="NCBI Taxonomy" id="9669"/>
    <lineage>
        <taxon>Eukaryota</taxon>
        <taxon>Metazoa</taxon>
        <taxon>Chordata</taxon>
        <taxon>Craniata</taxon>
        <taxon>Vertebrata</taxon>
        <taxon>Euteleostomi</taxon>
        <taxon>Mammalia</taxon>
        <taxon>Eutheria</taxon>
        <taxon>Laurasiatheria</taxon>
        <taxon>Carnivora</taxon>
        <taxon>Caniformia</taxon>
        <taxon>Musteloidea</taxon>
        <taxon>Mustelidae</taxon>
        <taxon>Mustelinae</taxon>
        <taxon>Mustela</taxon>
    </lineage>
</organism>
<dbReference type="CDD" id="cd03167">
    <property type="entry name" value="oculospanin_like_LEL"/>
    <property type="match status" value="1"/>
</dbReference>
<keyword evidence="5 7" id="KW-0472">Membrane</keyword>
<dbReference type="SUPFAM" id="SSF48652">
    <property type="entry name" value="Tetraspanin"/>
    <property type="match status" value="1"/>
</dbReference>
<evidence type="ECO:0000256" key="1">
    <source>
        <dbReference type="ARBA" id="ARBA00004141"/>
    </source>
</evidence>
<sequence>MGPSAPLLPSSSARDLSAFLLVRPFPTAACGSGSKTFTENEVSRQNRMSGAEGSLVLGAGGREEPLPASSPLTASRQEPQEDQLWRAGLGGDPASSLPLGNSCLKYLIFLFNFLFSLLGALALAFGLWGLAVKGSLRGSGAAALPEDALLGLALGGLAVSAVSLAGCLGAFCENACLLRCFSGGLIAFLALEAVVGSLLVALWGPLQDGLEPTLRAAITHYQDDADLRFLIDQVQLGLQCCGVSSYRDWTRNPSFNCSSERAQACSLPDSCCVSPRGDGVVGHNPCGFGALGPDEAVQRRVHLEGCSLALRGWLRAKVRAAGAWAIATVVIQGLELLLAARLARALAVRQGLAGSPRTAGTERLPAKLAQG</sequence>
<name>A0A8U0SEV0_MUSPF</name>
<dbReference type="AlphaFoldDB" id="A0A8U0SEV0"/>
<proteinExistence type="inferred from homology"/>